<accession>A0ACD5VFW6</accession>
<dbReference type="Proteomes" id="UP001732700">
    <property type="component" value="Chromosome 3A"/>
</dbReference>
<reference evidence="1" key="2">
    <citation type="submission" date="2025-09" db="UniProtKB">
        <authorList>
            <consortium name="EnsemblPlants"/>
        </authorList>
    </citation>
    <scope>IDENTIFICATION</scope>
</reference>
<name>A0ACD5VFW6_AVESA</name>
<evidence type="ECO:0000313" key="1">
    <source>
        <dbReference type="EnsemblPlants" id="AVESA.00010b.r2.3AG0439250.1.CDS.1"/>
    </source>
</evidence>
<sequence>MQRDPTVFTGNPSLAYGDEAKGCMPNGHLGGDCNSEVPVSPAFGVPASMTIPQLQTPVAGFEFQPSKVIPRNFIIFDSDEDRGCVMYHPALVNKLNSTNICDLCSNEEAVCRSSGQGNGNVEEGSSSFKEDTREIDALLSSDGESDEDDVVSTGRTPCPLESGSLDSPSPLNSTKMRYSSEKGNILSGSMEGVTPESMRKIITVLRGVIPGADQDQLDTPAVLQEAVRYLKFLKMEAKKLGVDFSDN</sequence>
<protein>
    <submittedName>
        <fullName evidence="1">Uncharacterized protein</fullName>
    </submittedName>
</protein>
<organism evidence="1 2">
    <name type="scientific">Avena sativa</name>
    <name type="common">Oat</name>
    <dbReference type="NCBI Taxonomy" id="4498"/>
    <lineage>
        <taxon>Eukaryota</taxon>
        <taxon>Viridiplantae</taxon>
        <taxon>Streptophyta</taxon>
        <taxon>Embryophyta</taxon>
        <taxon>Tracheophyta</taxon>
        <taxon>Spermatophyta</taxon>
        <taxon>Magnoliopsida</taxon>
        <taxon>Liliopsida</taxon>
        <taxon>Poales</taxon>
        <taxon>Poaceae</taxon>
        <taxon>BOP clade</taxon>
        <taxon>Pooideae</taxon>
        <taxon>Poodae</taxon>
        <taxon>Poeae</taxon>
        <taxon>Poeae Chloroplast Group 1 (Aveneae type)</taxon>
        <taxon>Aveninae</taxon>
        <taxon>Avena</taxon>
    </lineage>
</organism>
<proteinExistence type="predicted"/>
<evidence type="ECO:0000313" key="2">
    <source>
        <dbReference type="Proteomes" id="UP001732700"/>
    </source>
</evidence>
<keyword evidence="2" id="KW-1185">Reference proteome</keyword>
<dbReference type="EnsemblPlants" id="AVESA.00010b.r2.3AG0439250.1">
    <property type="protein sequence ID" value="AVESA.00010b.r2.3AG0439250.1.CDS.1"/>
    <property type="gene ID" value="AVESA.00010b.r2.3AG0439250"/>
</dbReference>
<reference evidence="1" key="1">
    <citation type="submission" date="2021-05" db="EMBL/GenBank/DDBJ databases">
        <authorList>
            <person name="Scholz U."/>
            <person name="Mascher M."/>
            <person name="Fiebig A."/>
        </authorList>
    </citation>
    <scope>NUCLEOTIDE SEQUENCE [LARGE SCALE GENOMIC DNA]</scope>
</reference>